<evidence type="ECO:0000256" key="5">
    <source>
        <dbReference type="ARBA" id="ARBA00022519"/>
    </source>
</evidence>
<evidence type="ECO:0000256" key="9">
    <source>
        <dbReference type="ARBA" id="ARBA00023136"/>
    </source>
</evidence>
<dbReference type="NCBIfam" id="TIGR01352">
    <property type="entry name" value="tonB_Cterm"/>
    <property type="match status" value="1"/>
</dbReference>
<evidence type="ECO:0000256" key="10">
    <source>
        <dbReference type="SAM" id="SignalP"/>
    </source>
</evidence>
<evidence type="ECO:0000256" key="1">
    <source>
        <dbReference type="ARBA" id="ARBA00004383"/>
    </source>
</evidence>
<comment type="caution">
    <text evidence="12">The sequence shown here is derived from an EMBL/GenBank/DDBJ whole genome shotgun (WGS) entry which is preliminary data.</text>
</comment>
<keyword evidence="3" id="KW-0813">Transport</keyword>
<evidence type="ECO:0000313" key="12">
    <source>
        <dbReference type="EMBL" id="MBO0358679.1"/>
    </source>
</evidence>
<dbReference type="Pfam" id="PF03544">
    <property type="entry name" value="TonB_C"/>
    <property type="match status" value="1"/>
</dbReference>
<comment type="subcellular location">
    <subcellularLocation>
        <location evidence="1">Cell inner membrane</location>
        <topology evidence="1">Single-pass membrane protein</topology>
        <orientation evidence="1">Periplasmic side</orientation>
    </subcellularLocation>
</comment>
<proteinExistence type="inferred from homology"/>
<dbReference type="Gene3D" id="3.30.1150.10">
    <property type="match status" value="1"/>
</dbReference>
<evidence type="ECO:0000256" key="4">
    <source>
        <dbReference type="ARBA" id="ARBA00022475"/>
    </source>
</evidence>
<feature type="domain" description="TonB C-terminal" evidence="11">
    <location>
        <begin position="160"/>
        <end position="250"/>
    </location>
</feature>
<keyword evidence="6" id="KW-0812">Transmembrane</keyword>
<dbReference type="EMBL" id="JAFLQZ010000006">
    <property type="protein sequence ID" value="MBO0358679.1"/>
    <property type="molecule type" value="Genomic_DNA"/>
</dbReference>
<dbReference type="GO" id="GO:0031992">
    <property type="term" value="F:energy transducer activity"/>
    <property type="evidence" value="ECO:0007669"/>
    <property type="project" value="TreeGrafter"/>
</dbReference>
<dbReference type="PROSITE" id="PS52015">
    <property type="entry name" value="TONB_CTD"/>
    <property type="match status" value="1"/>
</dbReference>
<feature type="chain" id="PRO_5037682984" evidence="10">
    <location>
        <begin position="20"/>
        <end position="250"/>
    </location>
</feature>
<feature type="signal peptide" evidence="10">
    <location>
        <begin position="1"/>
        <end position="19"/>
    </location>
</feature>
<keyword evidence="4" id="KW-1003">Cell membrane</keyword>
<dbReference type="InterPro" id="IPR006260">
    <property type="entry name" value="TonB/TolA_C"/>
</dbReference>
<sequence length="250" mass="27768">MKRHLVLLALLVGGFSVSAQQTVPPSGARKVEYFDKDDHLLATAQGAEYRLETEYGDSTAGIQREYAAAGHLVAVTHYCNLRWKTQHGPTEHYYPSGQLEEVLPFNRGKMEGEILRYHSNGKLQRREQFKNYASLGGECFDADGKPVAFFPHVLLPQYAGGLTGLAQEIGARTKYPIQAMRAGQEAKVMIDFIVDKKGKVQNAHVREAGYPLLDAEALRVVKSLRRWTAGQHEGAPADIAFTLPVTFKLQ</sequence>
<dbReference type="AlphaFoldDB" id="A0A939EVN3"/>
<keyword evidence="9" id="KW-0472">Membrane</keyword>
<dbReference type="SUPFAM" id="SSF82185">
    <property type="entry name" value="Histone H3 K4-specific methyltransferase SET7/9 N-terminal domain"/>
    <property type="match status" value="1"/>
</dbReference>
<evidence type="ECO:0000313" key="13">
    <source>
        <dbReference type="Proteomes" id="UP000664144"/>
    </source>
</evidence>
<evidence type="ECO:0000256" key="7">
    <source>
        <dbReference type="ARBA" id="ARBA00022927"/>
    </source>
</evidence>
<dbReference type="InterPro" id="IPR037682">
    <property type="entry name" value="TonB_C"/>
</dbReference>
<dbReference type="Proteomes" id="UP000664144">
    <property type="component" value="Unassembled WGS sequence"/>
</dbReference>
<dbReference type="Gene3D" id="3.90.930.1">
    <property type="match status" value="1"/>
</dbReference>
<dbReference type="InterPro" id="IPR051045">
    <property type="entry name" value="TonB-dependent_transducer"/>
</dbReference>
<evidence type="ECO:0000259" key="11">
    <source>
        <dbReference type="PROSITE" id="PS52015"/>
    </source>
</evidence>
<comment type="similarity">
    <text evidence="2">Belongs to the TonB family.</text>
</comment>
<dbReference type="RefSeq" id="WP_206984602.1">
    <property type="nucleotide sequence ID" value="NZ_JAFLQZ010000006.1"/>
</dbReference>
<name>A0A939EVN3_9BACT</name>
<evidence type="ECO:0000256" key="2">
    <source>
        <dbReference type="ARBA" id="ARBA00006555"/>
    </source>
</evidence>
<dbReference type="InterPro" id="IPR011652">
    <property type="entry name" value="MORN_2"/>
</dbReference>
<accession>A0A939EVN3</accession>
<dbReference type="SUPFAM" id="SSF74653">
    <property type="entry name" value="TolA/TonB C-terminal domain"/>
    <property type="match status" value="1"/>
</dbReference>
<keyword evidence="13" id="KW-1185">Reference proteome</keyword>
<reference evidence="12" key="1">
    <citation type="submission" date="2021-03" db="EMBL/GenBank/DDBJ databases">
        <authorList>
            <person name="Kim M.K."/>
        </authorList>
    </citation>
    <scope>NUCLEOTIDE SEQUENCE</scope>
    <source>
        <strain evidence="12">BT186</strain>
    </source>
</reference>
<keyword evidence="10" id="KW-0732">Signal</keyword>
<evidence type="ECO:0000256" key="6">
    <source>
        <dbReference type="ARBA" id="ARBA00022692"/>
    </source>
</evidence>
<gene>
    <name evidence="12" type="ORF">J0X19_12040</name>
</gene>
<dbReference type="GO" id="GO:0098797">
    <property type="term" value="C:plasma membrane protein complex"/>
    <property type="evidence" value="ECO:0007669"/>
    <property type="project" value="TreeGrafter"/>
</dbReference>
<evidence type="ECO:0000256" key="3">
    <source>
        <dbReference type="ARBA" id="ARBA00022448"/>
    </source>
</evidence>
<keyword evidence="7" id="KW-0653">Protein transport</keyword>
<dbReference type="PANTHER" id="PTHR33446:SF2">
    <property type="entry name" value="PROTEIN TONB"/>
    <property type="match status" value="1"/>
</dbReference>
<dbReference type="PANTHER" id="PTHR33446">
    <property type="entry name" value="PROTEIN TONB-RELATED"/>
    <property type="match status" value="1"/>
</dbReference>
<evidence type="ECO:0000256" key="8">
    <source>
        <dbReference type="ARBA" id="ARBA00022989"/>
    </source>
</evidence>
<protein>
    <submittedName>
        <fullName evidence="12">TonB family protein</fullName>
    </submittedName>
</protein>
<dbReference type="GO" id="GO:0015031">
    <property type="term" value="P:protein transport"/>
    <property type="evidence" value="ECO:0007669"/>
    <property type="project" value="UniProtKB-KW"/>
</dbReference>
<keyword evidence="5" id="KW-0997">Cell inner membrane</keyword>
<keyword evidence="8" id="KW-1133">Transmembrane helix</keyword>
<organism evidence="12 13">
    <name type="scientific">Hymenobacter telluris</name>
    <dbReference type="NCBI Taxonomy" id="2816474"/>
    <lineage>
        <taxon>Bacteria</taxon>
        <taxon>Pseudomonadati</taxon>
        <taxon>Bacteroidota</taxon>
        <taxon>Cytophagia</taxon>
        <taxon>Cytophagales</taxon>
        <taxon>Hymenobacteraceae</taxon>
        <taxon>Hymenobacter</taxon>
    </lineage>
</organism>
<dbReference type="Pfam" id="PF07661">
    <property type="entry name" value="MORN_2"/>
    <property type="match status" value="2"/>
</dbReference>
<dbReference type="GO" id="GO:0055085">
    <property type="term" value="P:transmembrane transport"/>
    <property type="evidence" value="ECO:0007669"/>
    <property type="project" value="InterPro"/>
</dbReference>